<evidence type="ECO:0000259" key="3">
    <source>
        <dbReference type="PROSITE" id="PS50891"/>
    </source>
</evidence>
<dbReference type="PANTHER" id="PTHR31304">
    <property type="entry name" value="LOB DOMAIN-CONTAINING PROTEIN 38"/>
    <property type="match status" value="1"/>
</dbReference>
<dbReference type="Pfam" id="PF03195">
    <property type="entry name" value="LOB"/>
    <property type="match status" value="1"/>
</dbReference>
<evidence type="ECO:0000313" key="5">
    <source>
        <dbReference type="Proteomes" id="UP000886520"/>
    </source>
</evidence>
<feature type="compositionally biased region" description="Polar residues" evidence="2">
    <location>
        <begin position="128"/>
        <end position="157"/>
    </location>
</feature>
<protein>
    <recommendedName>
        <fullName evidence="3">LOB domain-containing protein</fullName>
    </recommendedName>
</protein>
<dbReference type="AlphaFoldDB" id="A0A9D4U2A0"/>
<sequence length="347" mass="37437">MSCNGCRVLRKGCSDTCILRSSLQWIESPEAQGHATVFIAKFFGRAGMISFISAVSESQRPALFQSLLYEACGRTVNPVFGAVGLLWSGNWGVCQAAVETVLKGGSLRPAAACMPALPTKPTHSLTCRSNLPPLTNASPTLTTPSNQSLKRTQSAQPSAEAPVKRVKICVQQQEPLQEASNITSEVATLSQGQLNYGLLCKQASHESNNFAGMLKCEQGQVACGQLHAPVPRRVKPQIAAVIVREHPAWEAEHATPREENATPREEIHGAIELDLTLNSHGNLAEVGSTWKMNSPPFMRVSSPSSFSVNSEGSVTNSDTAEYTMSCLRTLSAQGLHHVEERKLLHLL</sequence>
<feature type="domain" description="LOB" evidence="3">
    <location>
        <begin position="1"/>
        <end position="107"/>
    </location>
</feature>
<proteinExistence type="inferred from homology"/>
<evidence type="ECO:0000256" key="2">
    <source>
        <dbReference type="SAM" id="MobiDB-lite"/>
    </source>
</evidence>
<feature type="region of interest" description="Disordered" evidence="2">
    <location>
        <begin position="128"/>
        <end position="160"/>
    </location>
</feature>
<gene>
    <name evidence="4" type="ORF">GOP47_0024726</name>
</gene>
<dbReference type="PANTHER" id="PTHR31304:SF62">
    <property type="entry name" value="LOB DOMAIN-CONTAINING PROTEIN"/>
    <property type="match status" value="1"/>
</dbReference>
<evidence type="ECO:0000256" key="1">
    <source>
        <dbReference type="ARBA" id="ARBA00005474"/>
    </source>
</evidence>
<dbReference type="PROSITE" id="PS50891">
    <property type="entry name" value="LOB"/>
    <property type="match status" value="1"/>
</dbReference>
<comment type="similarity">
    <text evidence="1">Belongs to the LOB domain-containing protein family.</text>
</comment>
<comment type="caution">
    <text evidence="4">The sequence shown here is derived from an EMBL/GenBank/DDBJ whole genome shotgun (WGS) entry which is preliminary data.</text>
</comment>
<keyword evidence="5" id="KW-1185">Reference proteome</keyword>
<dbReference type="InterPro" id="IPR004883">
    <property type="entry name" value="LOB"/>
</dbReference>
<organism evidence="4 5">
    <name type="scientific">Adiantum capillus-veneris</name>
    <name type="common">Maidenhair fern</name>
    <dbReference type="NCBI Taxonomy" id="13818"/>
    <lineage>
        <taxon>Eukaryota</taxon>
        <taxon>Viridiplantae</taxon>
        <taxon>Streptophyta</taxon>
        <taxon>Embryophyta</taxon>
        <taxon>Tracheophyta</taxon>
        <taxon>Polypodiopsida</taxon>
        <taxon>Polypodiidae</taxon>
        <taxon>Polypodiales</taxon>
        <taxon>Pteridineae</taxon>
        <taxon>Pteridaceae</taxon>
        <taxon>Vittarioideae</taxon>
        <taxon>Adiantum</taxon>
    </lineage>
</organism>
<accession>A0A9D4U2A0</accession>
<reference evidence="4" key="1">
    <citation type="submission" date="2021-01" db="EMBL/GenBank/DDBJ databases">
        <title>Adiantum capillus-veneris genome.</title>
        <authorList>
            <person name="Fang Y."/>
            <person name="Liao Q."/>
        </authorList>
    </citation>
    <scope>NUCLEOTIDE SEQUENCE</scope>
    <source>
        <strain evidence="4">H3</strain>
        <tissue evidence="4">Leaf</tissue>
    </source>
</reference>
<name>A0A9D4U2A0_ADICA</name>
<dbReference type="OrthoDB" id="1922547at2759"/>
<dbReference type="EMBL" id="JABFUD020000024">
    <property type="protein sequence ID" value="KAI5060306.1"/>
    <property type="molecule type" value="Genomic_DNA"/>
</dbReference>
<dbReference type="Proteomes" id="UP000886520">
    <property type="component" value="Chromosome 24"/>
</dbReference>
<evidence type="ECO:0000313" key="4">
    <source>
        <dbReference type="EMBL" id="KAI5060306.1"/>
    </source>
</evidence>